<evidence type="ECO:0000313" key="3">
    <source>
        <dbReference type="Proteomes" id="UP000007879"/>
    </source>
</evidence>
<dbReference type="KEGG" id="aqu:109584829"/>
<keyword evidence="1" id="KW-0812">Transmembrane</keyword>
<keyword evidence="3" id="KW-1185">Reference proteome</keyword>
<reference evidence="3" key="1">
    <citation type="journal article" date="2010" name="Nature">
        <title>The Amphimedon queenslandica genome and the evolution of animal complexity.</title>
        <authorList>
            <person name="Srivastava M."/>
            <person name="Simakov O."/>
            <person name="Chapman J."/>
            <person name="Fahey B."/>
            <person name="Gauthier M.E."/>
            <person name="Mitros T."/>
            <person name="Richards G.S."/>
            <person name="Conaco C."/>
            <person name="Dacre M."/>
            <person name="Hellsten U."/>
            <person name="Larroux C."/>
            <person name="Putnam N.H."/>
            <person name="Stanke M."/>
            <person name="Adamska M."/>
            <person name="Darling A."/>
            <person name="Degnan S.M."/>
            <person name="Oakley T.H."/>
            <person name="Plachetzki D.C."/>
            <person name="Zhai Y."/>
            <person name="Adamski M."/>
            <person name="Calcino A."/>
            <person name="Cummins S.F."/>
            <person name="Goodstein D.M."/>
            <person name="Harris C."/>
            <person name="Jackson D.J."/>
            <person name="Leys S.P."/>
            <person name="Shu S."/>
            <person name="Woodcroft B.J."/>
            <person name="Vervoort M."/>
            <person name="Kosik K.S."/>
            <person name="Manning G."/>
            <person name="Degnan B.M."/>
            <person name="Rokhsar D.S."/>
        </authorList>
    </citation>
    <scope>NUCLEOTIDE SEQUENCE [LARGE SCALE GENOMIC DNA]</scope>
</reference>
<reference evidence="2" key="2">
    <citation type="submission" date="2017-05" db="UniProtKB">
        <authorList>
            <consortium name="EnsemblMetazoa"/>
        </authorList>
    </citation>
    <scope>IDENTIFICATION</scope>
</reference>
<feature type="transmembrane region" description="Helical" evidence="1">
    <location>
        <begin position="79"/>
        <end position="98"/>
    </location>
</feature>
<proteinExistence type="predicted"/>
<feature type="transmembrane region" description="Helical" evidence="1">
    <location>
        <begin position="146"/>
        <end position="171"/>
    </location>
</feature>
<organism evidence="2">
    <name type="scientific">Amphimedon queenslandica</name>
    <name type="common">Sponge</name>
    <dbReference type="NCBI Taxonomy" id="400682"/>
    <lineage>
        <taxon>Eukaryota</taxon>
        <taxon>Metazoa</taxon>
        <taxon>Porifera</taxon>
        <taxon>Demospongiae</taxon>
        <taxon>Heteroscleromorpha</taxon>
        <taxon>Haplosclerida</taxon>
        <taxon>Niphatidae</taxon>
        <taxon>Amphimedon</taxon>
    </lineage>
</organism>
<feature type="transmembrane region" description="Helical" evidence="1">
    <location>
        <begin position="43"/>
        <end position="67"/>
    </location>
</feature>
<dbReference type="Proteomes" id="UP000007879">
    <property type="component" value="Unassembled WGS sequence"/>
</dbReference>
<dbReference type="InParanoid" id="A0A1X7U3S2"/>
<name>A0A1X7U3S2_AMPQE</name>
<keyword evidence="1" id="KW-1133">Transmembrane helix</keyword>
<keyword evidence="1" id="KW-0472">Membrane</keyword>
<dbReference type="EnsemblMetazoa" id="XM_020000715.1">
    <property type="protein sequence ID" value="XP_019856274.1"/>
    <property type="gene ID" value="LOC109584829"/>
</dbReference>
<dbReference type="EnsemblMetazoa" id="Aqu2.1.22323_001">
    <property type="protein sequence ID" value="Aqu2.1.22323_001"/>
    <property type="gene ID" value="Aqu2.1.22323"/>
</dbReference>
<evidence type="ECO:0000256" key="1">
    <source>
        <dbReference type="SAM" id="Phobius"/>
    </source>
</evidence>
<protein>
    <submittedName>
        <fullName evidence="2">Uncharacterized protein</fullName>
    </submittedName>
</protein>
<evidence type="ECO:0000313" key="2">
    <source>
        <dbReference type="EnsemblMetazoa" id="Aqu2.1.22323_001"/>
    </source>
</evidence>
<dbReference type="AlphaFoldDB" id="A0A1X7U3S2"/>
<feature type="transmembrane region" description="Helical" evidence="1">
    <location>
        <begin position="12"/>
        <end position="37"/>
    </location>
</feature>
<accession>A0A1X7U3S2</accession>
<sequence>MASVAYKIMVTMGAIVSLFHLLCAMGLFSTIIIWLSLEFTAGLPAALALIVGIPCLVSTISFVLMVGIKEKGIVLSIPYIVLGVFILVTGISLMTPFIELYSHEDPDLIGDFCSDCDHVGAHTLQCVTSCNDECCFTNFSAPLSRALISFSAIAIAASLASVIIGILNLIYNFKYQQNPQQNRQKSH</sequence>
<gene>
    <name evidence="2" type="primary">109584829</name>
</gene>